<accession>A0A6J5KIZ5</accession>
<gene>
    <name evidence="1" type="ORF">UFOVP12_6</name>
</gene>
<proteinExistence type="predicted"/>
<sequence>MELVRYSLEDLGYNVTQSIHAFMPSCRNIVFGAHLMTSEECDSAPDNTIIYQMEQLPMFMSIALERLMRRATVWEYSEANFPWLVSHNIQNVKYVPFGYHYRMNRIEHKDDKPYDFLFYGSENKRRKLVMAGWWELGNRVKFVSNGAIGDERDDWISDSKIVVSMHQFQDKVKPIHEMARVYYLMSNRVCVLSEVNSDTHIYPWVKEAIVTAPYEDLITVGQRLAKDDKGRKVLAMNAWEAIKQHPMKAIILAAL</sequence>
<dbReference type="EMBL" id="LR796146">
    <property type="protein sequence ID" value="CAB4121333.1"/>
    <property type="molecule type" value="Genomic_DNA"/>
</dbReference>
<organism evidence="1">
    <name type="scientific">uncultured Caudovirales phage</name>
    <dbReference type="NCBI Taxonomy" id="2100421"/>
    <lineage>
        <taxon>Viruses</taxon>
        <taxon>Duplodnaviria</taxon>
        <taxon>Heunggongvirae</taxon>
        <taxon>Uroviricota</taxon>
        <taxon>Caudoviricetes</taxon>
        <taxon>Peduoviridae</taxon>
        <taxon>Maltschvirus</taxon>
        <taxon>Maltschvirus maltsch</taxon>
    </lineage>
</organism>
<evidence type="ECO:0000313" key="1">
    <source>
        <dbReference type="EMBL" id="CAB4121333.1"/>
    </source>
</evidence>
<name>A0A6J5KIZ5_9CAUD</name>
<protein>
    <submittedName>
        <fullName evidence="1">Uncharacterized protein</fullName>
    </submittedName>
</protein>
<reference evidence="1" key="1">
    <citation type="submission" date="2020-04" db="EMBL/GenBank/DDBJ databases">
        <authorList>
            <person name="Chiriac C."/>
            <person name="Salcher M."/>
            <person name="Ghai R."/>
            <person name="Kavagutti S V."/>
        </authorList>
    </citation>
    <scope>NUCLEOTIDE SEQUENCE</scope>
</reference>